<evidence type="ECO:0000256" key="15">
    <source>
        <dbReference type="ARBA" id="ARBA00048679"/>
    </source>
</evidence>
<accession>A0A1Y1IE91</accession>
<evidence type="ECO:0000259" key="18">
    <source>
        <dbReference type="PROSITE" id="PS50290"/>
    </source>
</evidence>
<dbReference type="PROSITE" id="PS51190">
    <property type="entry name" value="FATC"/>
    <property type="match status" value="1"/>
</dbReference>
<dbReference type="Pfam" id="PF00454">
    <property type="entry name" value="PI3_PI4_kinase"/>
    <property type="match status" value="1"/>
</dbReference>
<dbReference type="Gene3D" id="1.25.10.10">
    <property type="entry name" value="Leucine-rich Repeat Variant"/>
    <property type="match status" value="1"/>
</dbReference>
<reference evidence="21 22" key="1">
    <citation type="journal article" date="2014" name="Nat. Commun.">
        <title>Klebsormidium flaccidum genome reveals primary factors for plant terrestrial adaptation.</title>
        <authorList>
            <person name="Hori K."/>
            <person name="Maruyama F."/>
            <person name="Fujisawa T."/>
            <person name="Togashi T."/>
            <person name="Yamamoto N."/>
            <person name="Seo M."/>
            <person name="Sato S."/>
            <person name="Yamada T."/>
            <person name="Mori H."/>
            <person name="Tajima N."/>
            <person name="Moriyama T."/>
            <person name="Ikeuchi M."/>
            <person name="Watanabe M."/>
            <person name="Wada H."/>
            <person name="Kobayashi K."/>
            <person name="Saito M."/>
            <person name="Masuda T."/>
            <person name="Sasaki-Sekimoto Y."/>
            <person name="Mashiguchi K."/>
            <person name="Awai K."/>
            <person name="Shimojima M."/>
            <person name="Masuda S."/>
            <person name="Iwai M."/>
            <person name="Nobusawa T."/>
            <person name="Narise T."/>
            <person name="Kondo S."/>
            <person name="Saito H."/>
            <person name="Sato R."/>
            <person name="Murakawa M."/>
            <person name="Ihara Y."/>
            <person name="Oshima-Yamada Y."/>
            <person name="Ohtaka K."/>
            <person name="Satoh M."/>
            <person name="Sonobe K."/>
            <person name="Ishii M."/>
            <person name="Ohtani R."/>
            <person name="Kanamori-Sato M."/>
            <person name="Honoki R."/>
            <person name="Miyazaki D."/>
            <person name="Mochizuki H."/>
            <person name="Umetsu J."/>
            <person name="Higashi K."/>
            <person name="Shibata D."/>
            <person name="Kamiya Y."/>
            <person name="Sato N."/>
            <person name="Nakamura Y."/>
            <person name="Tabata S."/>
            <person name="Ida S."/>
            <person name="Kurokawa K."/>
            <person name="Ohta H."/>
        </authorList>
    </citation>
    <scope>NUCLEOTIDE SEQUENCE [LARGE SCALE GENOMIC DNA]</scope>
    <source>
        <strain evidence="21 22">NIES-2285</strain>
    </source>
</reference>
<keyword evidence="9" id="KW-0067">ATP-binding</keyword>
<dbReference type="Pfam" id="PF08064">
    <property type="entry name" value="UME"/>
    <property type="match status" value="1"/>
</dbReference>
<dbReference type="GO" id="GO:0000723">
    <property type="term" value="P:telomere maintenance"/>
    <property type="evidence" value="ECO:0000318"/>
    <property type="project" value="GO_Central"/>
</dbReference>
<dbReference type="SMART" id="SM00146">
    <property type="entry name" value="PI3Kc"/>
    <property type="match status" value="1"/>
</dbReference>
<dbReference type="InterPro" id="IPR003152">
    <property type="entry name" value="FATC_dom"/>
</dbReference>
<dbReference type="InterPro" id="IPR056802">
    <property type="entry name" value="ATR-like_M-HEAT"/>
</dbReference>
<dbReference type="InterPro" id="IPR012993">
    <property type="entry name" value="UME"/>
</dbReference>
<dbReference type="Proteomes" id="UP000054558">
    <property type="component" value="Unassembled WGS sequence"/>
</dbReference>
<dbReference type="OrthoDB" id="381190at2759"/>
<gene>
    <name evidence="21" type="ORF">KFL_003260090</name>
</gene>
<dbReference type="InterPro" id="IPR018936">
    <property type="entry name" value="PI3/4_kinase_CS"/>
</dbReference>
<dbReference type="Pfam" id="PF23593">
    <property type="entry name" value="HEAT_ATR"/>
    <property type="match status" value="1"/>
</dbReference>
<dbReference type="InterPro" id="IPR011990">
    <property type="entry name" value="TPR-like_helical_dom_sf"/>
</dbReference>
<feature type="domain" description="PI3K/PI4K catalytic" evidence="18">
    <location>
        <begin position="2270"/>
        <end position="2582"/>
    </location>
</feature>
<dbReference type="InterPro" id="IPR016024">
    <property type="entry name" value="ARM-type_fold"/>
</dbReference>
<dbReference type="GO" id="GO:0004674">
    <property type="term" value="F:protein serine/threonine kinase activity"/>
    <property type="evidence" value="ECO:0000318"/>
    <property type="project" value="GO_Central"/>
</dbReference>
<dbReference type="EC" id="2.7.11.1" evidence="3"/>
<feature type="domain" description="FAT" evidence="19">
    <location>
        <begin position="1636"/>
        <end position="2279"/>
    </location>
</feature>
<dbReference type="Gene3D" id="1.25.40.10">
    <property type="entry name" value="Tetratricopeptide repeat domain"/>
    <property type="match status" value="1"/>
</dbReference>
<keyword evidence="22" id="KW-1185">Reference proteome</keyword>
<evidence type="ECO:0000256" key="16">
    <source>
        <dbReference type="PROSITE-ProRule" id="PRU00339"/>
    </source>
</evidence>
<evidence type="ECO:0000313" key="21">
    <source>
        <dbReference type="EMBL" id="GAQ87026.1"/>
    </source>
</evidence>
<keyword evidence="12" id="KW-0131">Cell cycle</keyword>
<evidence type="ECO:0000256" key="12">
    <source>
        <dbReference type="ARBA" id="ARBA00023306"/>
    </source>
</evidence>
<evidence type="ECO:0000259" key="19">
    <source>
        <dbReference type="PROSITE" id="PS51189"/>
    </source>
</evidence>
<dbReference type="Pfam" id="PF25030">
    <property type="entry name" value="M-HEAT_ATR"/>
    <property type="match status" value="1"/>
</dbReference>
<dbReference type="PROSITE" id="PS50005">
    <property type="entry name" value="TPR"/>
    <property type="match status" value="1"/>
</dbReference>
<feature type="domain" description="FATC" evidence="20">
    <location>
        <begin position="2580"/>
        <end position="2612"/>
    </location>
</feature>
<dbReference type="PROSITE" id="PS51189">
    <property type="entry name" value="FAT"/>
    <property type="match status" value="1"/>
</dbReference>
<evidence type="ECO:0000256" key="6">
    <source>
        <dbReference type="ARBA" id="ARBA00022741"/>
    </source>
</evidence>
<feature type="compositionally biased region" description="Basic and acidic residues" evidence="17">
    <location>
        <begin position="407"/>
        <end position="433"/>
    </location>
</feature>
<dbReference type="GO" id="GO:0006281">
    <property type="term" value="P:DNA repair"/>
    <property type="evidence" value="ECO:0000318"/>
    <property type="project" value="GO_Central"/>
</dbReference>
<comment type="catalytic activity">
    <reaction evidence="14">
        <text>L-threonyl-[protein] + ATP = O-phospho-L-threonyl-[protein] + ADP + H(+)</text>
        <dbReference type="Rhea" id="RHEA:46608"/>
        <dbReference type="Rhea" id="RHEA-COMP:11060"/>
        <dbReference type="Rhea" id="RHEA-COMP:11605"/>
        <dbReference type="ChEBI" id="CHEBI:15378"/>
        <dbReference type="ChEBI" id="CHEBI:30013"/>
        <dbReference type="ChEBI" id="CHEBI:30616"/>
        <dbReference type="ChEBI" id="CHEBI:61977"/>
        <dbReference type="ChEBI" id="CHEBI:456216"/>
        <dbReference type="EC" id="2.7.11.1"/>
    </reaction>
</comment>
<dbReference type="Pfam" id="PF02260">
    <property type="entry name" value="FATC"/>
    <property type="match status" value="1"/>
</dbReference>
<dbReference type="InterPro" id="IPR014009">
    <property type="entry name" value="PIK_FAT"/>
</dbReference>
<dbReference type="STRING" id="105231.A0A1Y1IE91"/>
<dbReference type="InterPro" id="IPR050517">
    <property type="entry name" value="DDR_Repair_Kinase"/>
</dbReference>
<dbReference type="PANTHER" id="PTHR11139">
    <property type="entry name" value="ATAXIA TELANGIECTASIA MUTATED ATM -RELATED"/>
    <property type="match status" value="1"/>
</dbReference>
<evidence type="ECO:0000256" key="3">
    <source>
        <dbReference type="ARBA" id="ARBA00012513"/>
    </source>
</evidence>
<comment type="subcellular location">
    <subcellularLocation>
        <location evidence="1">Nucleus</location>
    </subcellularLocation>
</comment>
<dbReference type="InterPro" id="IPR011009">
    <property type="entry name" value="Kinase-like_dom_sf"/>
</dbReference>
<dbReference type="PANTHER" id="PTHR11139:SF69">
    <property type="entry name" value="SERINE_THREONINE-PROTEIN KINASE ATR"/>
    <property type="match status" value="1"/>
</dbReference>
<evidence type="ECO:0000256" key="14">
    <source>
        <dbReference type="ARBA" id="ARBA00047899"/>
    </source>
</evidence>
<evidence type="ECO:0000259" key="20">
    <source>
        <dbReference type="PROSITE" id="PS51190"/>
    </source>
</evidence>
<dbReference type="PROSITE" id="PS00916">
    <property type="entry name" value="PI3_4_KINASE_2"/>
    <property type="match status" value="1"/>
</dbReference>
<dbReference type="InterPro" id="IPR011989">
    <property type="entry name" value="ARM-like"/>
</dbReference>
<dbReference type="SUPFAM" id="SSF48452">
    <property type="entry name" value="TPR-like"/>
    <property type="match status" value="1"/>
</dbReference>
<dbReference type="Pfam" id="PF02259">
    <property type="entry name" value="FAT"/>
    <property type="match status" value="1"/>
</dbReference>
<dbReference type="SUPFAM" id="SSF48371">
    <property type="entry name" value="ARM repeat"/>
    <property type="match status" value="1"/>
</dbReference>
<dbReference type="InterPro" id="IPR057564">
    <property type="entry name" value="HEAT_ATR"/>
</dbReference>
<keyword evidence="11" id="KW-0539">Nucleus</keyword>
<organism evidence="21 22">
    <name type="scientific">Klebsormidium nitens</name>
    <name type="common">Green alga</name>
    <name type="synonym">Ulothrix nitens</name>
    <dbReference type="NCBI Taxonomy" id="105231"/>
    <lineage>
        <taxon>Eukaryota</taxon>
        <taxon>Viridiplantae</taxon>
        <taxon>Streptophyta</taxon>
        <taxon>Klebsormidiophyceae</taxon>
        <taxon>Klebsormidiales</taxon>
        <taxon>Klebsormidiaceae</taxon>
        <taxon>Klebsormidium</taxon>
    </lineage>
</organism>
<keyword evidence="16" id="KW-0802">TPR repeat</keyword>
<protein>
    <recommendedName>
        <fullName evidence="13">Serine/threonine-protein kinase ATR</fullName>
        <ecNumber evidence="3">2.7.11.1</ecNumber>
    </recommendedName>
</protein>
<dbReference type="Pfam" id="PF14559">
    <property type="entry name" value="TPR_19"/>
    <property type="match status" value="1"/>
</dbReference>
<dbReference type="FunFam" id="1.10.1070.11:FF:000024">
    <property type="entry name" value="Serine/threonine-protein kinase ATR"/>
    <property type="match status" value="1"/>
</dbReference>
<evidence type="ECO:0000256" key="9">
    <source>
        <dbReference type="ARBA" id="ARBA00022840"/>
    </source>
</evidence>
<evidence type="ECO:0000256" key="13">
    <source>
        <dbReference type="ARBA" id="ARBA00024420"/>
    </source>
</evidence>
<dbReference type="InterPro" id="IPR000403">
    <property type="entry name" value="PI3/4_kinase_cat_dom"/>
</dbReference>
<dbReference type="SMART" id="SM00802">
    <property type="entry name" value="UME"/>
    <property type="match status" value="1"/>
</dbReference>
<dbReference type="InterPro" id="IPR003151">
    <property type="entry name" value="PIK-rel_kinase_FAT"/>
</dbReference>
<keyword evidence="8 21" id="KW-0418">Kinase</keyword>
<proteinExistence type="inferred from homology"/>
<feature type="repeat" description="TPR" evidence="16">
    <location>
        <begin position="1706"/>
        <end position="1739"/>
    </location>
</feature>
<feature type="compositionally biased region" description="Basic and acidic residues" evidence="17">
    <location>
        <begin position="449"/>
        <end position="462"/>
    </location>
</feature>
<keyword evidence="5" id="KW-0808">Transferase</keyword>
<dbReference type="GO" id="GO:0005524">
    <property type="term" value="F:ATP binding"/>
    <property type="evidence" value="ECO:0007669"/>
    <property type="project" value="UniProtKB-KW"/>
</dbReference>
<dbReference type="PROSITE" id="PS50290">
    <property type="entry name" value="PI3_4_KINASE_3"/>
    <property type="match status" value="1"/>
</dbReference>
<dbReference type="OMA" id="YTVYSQM"/>
<keyword evidence="4" id="KW-0723">Serine/threonine-protein kinase</keyword>
<evidence type="ECO:0000256" key="4">
    <source>
        <dbReference type="ARBA" id="ARBA00022527"/>
    </source>
</evidence>
<dbReference type="InterPro" id="IPR019734">
    <property type="entry name" value="TPR_rpt"/>
</dbReference>
<evidence type="ECO:0000256" key="7">
    <source>
        <dbReference type="ARBA" id="ARBA00022763"/>
    </source>
</evidence>
<evidence type="ECO:0000256" key="8">
    <source>
        <dbReference type="ARBA" id="ARBA00022777"/>
    </source>
</evidence>
<feature type="region of interest" description="Disordered" evidence="17">
    <location>
        <begin position="401"/>
        <end position="471"/>
    </location>
</feature>
<evidence type="ECO:0000313" key="22">
    <source>
        <dbReference type="Proteomes" id="UP000054558"/>
    </source>
</evidence>
<feature type="region of interest" description="Disordered" evidence="17">
    <location>
        <begin position="1545"/>
        <end position="1566"/>
    </location>
</feature>
<name>A0A1Y1IE91_KLENI</name>
<dbReference type="EMBL" id="DF237275">
    <property type="protein sequence ID" value="GAQ87026.1"/>
    <property type="molecule type" value="Genomic_DNA"/>
</dbReference>
<keyword evidence="10" id="KW-0234">DNA repair</keyword>
<dbReference type="InterPro" id="IPR036940">
    <property type="entry name" value="PI3/4_kinase_cat_sf"/>
</dbReference>
<keyword evidence="6" id="KW-0547">Nucleotide-binding</keyword>
<dbReference type="Gene3D" id="1.10.1070.11">
    <property type="entry name" value="Phosphatidylinositol 3-/4-kinase, catalytic domain"/>
    <property type="match status" value="1"/>
</dbReference>
<evidence type="ECO:0000256" key="17">
    <source>
        <dbReference type="SAM" id="MobiDB-lite"/>
    </source>
</evidence>
<evidence type="ECO:0000256" key="2">
    <source>
        <dbReference type="ARBA" id="ARBA00010769"/>
    </source>
</evidence>
<comment type="catalytic activity">
    <reaction evidence="15">
        <text>L-seryl-[protein] + ATP = O-phospho-L-seryl-[protein] + ADP + H(+)</text>
        <dbReference type="Rhea" id="RHEA:17989"/>
        <dbReference type="Rhea" id="RHEA-COMP:9863"/>
        <dbReference type="Rhea" id="RHEA-COMP:11604"/>
        <dbReference type="ChEBI" id="CHEBI:15378"/>
        <dbReference type="ChEBI" id="CHEBI:29999"/>
        <dbReference type="ChEBI" id="CHEBI:30616"/>
        <dbReference type="ChEBI" id="CHEBI:83421"/>
        <dbReference type="ChEBI" id="CHEBI:456216"/>
        <dbReference type="EC" id="2.7.11.1"/>
    </reaction>
</comment>
<dbReference type="SMART" id="SM01343">
    <property type="entry name" value="FATC"/>
    <property type="match status" value="1"/>
</dbReference>
<dbReference type="GO" id="GO:0000077">
    <property type="term" value="P:DNA damage checkpoint signaling"/>
    <property type="evidence" value="ECO:0000318"/>
    <property type="project" value="GO_Central"/>
</dbReference>
<evidence type="ECO:0000256" key="1">
    <source>
        <dbReference type="ARBA" id="ARBA00004123"/>
    </source>
</evidence>
<evidence type="ECO:0000256" key="5">
    <source>
        <dbReference type="ARBA" id="ARBA00022679"/>
    </source>
</evidence>
<evidence type="ECO:0000256" key="11">
    <source>
        <dbReference type="ARBA" id="ARBA00023242"/>
    </source>
</evidence>
<keyword evidence="7" id="KW-0227">DNA damage</keyword>
<feature type="compositionally biased region" description="Polar residues" evidence="17">
    <location>
        <begin position="1552"/>
        <end position="1566"/>
    </location>
</feature>
<dbReference type="GO" id="GO:0005634">
    <property type="term" value="C:nucleus"/>
    <property type="evidence" value="ECO:0000318"/>
    <property type="project" value="GO_Central"/>
</dbReference>
<dbReference type="SUPFAM" id="SSF56112">
    <property type="entry name" value="Protein kinase-like (PK-like)"/>
    <property type="match status" value="1"/>
</dbReference>
<sequence>MVAISGGSGTVAHLLGLLRELGEHVASDEDNPVEERFRAFLPRLLEECFVPHQERELFAISKLLIHIIQTYPAIFFNGHRRAILPIFGRIIPLVADPHLCIQHKLLLETLSTLLTVLRTGDAPAYCTLILDLGHLLEDLASVAAFFSTPSCFTLSTALSVHCLSASFESLAEETGHKREFSVICSIPDPWTPQEGPGILIDVTGDDKWRPFAEGVIRLLERCAAESPLLVGGLVNPAMVKGIMSLLQYGDGNLHKACFDALRVLITTSSCDPELVPSEDCVSVLIDILSIRTAEGRLPSFRTPEYDSSLAACLTALVFSGRPGTVEYSAHMLVQIVHPVLQTTESRELKLAICDVFLVVLKCCPSYAEQPELLFPLLPVPEISSPVSHCVQQIVESLPALSAPLSEHPPDPSDERFPGKKIEAEPDAIPEPKSRSKRRRVIQESEADDAAEKPQEGGREPSADRASSYSSDRQSIVDRFSSHILACGPDGQVTAEVGVDGALTALRVLARPLSRKSGTACCQALESVIAQWVTCTVNKSNNGSLARGELALLVEVLDKLLLGPGSESTTDNEDGVKSQIWTIAPFLELLGLPWALMQTCEGPGQADSWTKMKTRCLRVTAQGGSQLGAGAEQSGERILKLACRDEDPRVRACAATVASQLIAEWSLQTATEAAAEVSALAADSSEVVRHALASSVARLECVLSGISTTAPGDVREASQAACSACDTSGAGLGLLLPVQEWQKMFSLLLFEEVFSDVQIAFLQTLPTLLKHASEAQLAMLRETLLRCLETFPLHASPPVRAAFSRVVGSFVPAHVLSALFASGDPDQNGTRLLDTFKQGFAVTDEVDVRETLLSGITAIATASGPQRQLLFFALILLVEQLDYFDAGLRATAVESIKEVAARCWPAASTGSVHAMVEAYKSDLASYLCARLVTRPALVAEFSEAVAGVGLNVFLKYLAPAVLPSLVLEQDKSLGILQELARRLGGDVAIMLIDYCPQVMSVLLLKANGDQLARVLDFYEEHTRFNPKNLFEGSMIGLLAELMRFLGNRDTEEAERRSHRVAPMLESVAHIVIDNPGVNLADFLNQYLLAILTNVDRDMLRSRDATLRRHALNAIGSLIVLIKDHLSKFAPKFMSLLTWALQEESARVHCLGVWMTFVKTLALLAPGHLKTIASQIVVAIMPCLESQPLADNPPSSVSTLAPPAQQRDADAEIANLAAGVLTELIVAHRKRLGSTLAELPVLPSIPALADVNRVLSKARGELGMLDHLRQVIDGLGHESLSVRCAVLGEFRHLMRVRRVELNDLVARGGPNVEKLLGLLVAGLLKGCSEEARTKLSNKLKMLCAECLGELGALDPARLVHVEVRQPGRMERPDEDLAFELVTEHLAKMLRAATDTEVADAAALAIQEILKFAGCGPEAAAASEESDAGQTSGARLWARFPESVREIVEPCLTSKYVLKRKGISLPSGALFMHGMPFRRWIYLWSRRLMSQAKGPRAAVFLACAGAIRQDMGTALYLLPYLVQNVVCEGDPEASEGVCEELLTVVAEGEAPGTPQPGTSEAGTSARGSHPSEVSIQAVFSLLDMLGQWLDDCKQTLSHRAAIQAYSRTAPTAADEEITRVLKKRSVRVTELLAAIPRPALARASYRCQAYARALMYFETHVHGLSGGLNPAAAPRSGAFAEDDVSFLLEIYSGLDEPDGLGGLARLRGQASLQDQMLITEKSGNWAEALTCYEQALQMEPHNAARHAGMLNCLLNMGHLRAVVTHVDGLNSRLPDARQAWCAYGVQAAWRLGQWDLLDEYLEGASAAGEPQGPGPAAGSVESPWSAFDLSLAKSLQALQRRDRGGFTEQVRSARQALLHPLAAASMESYTRAYPLLVKLHMLRELEDCNPILATASATSASVALPNQNPVGPSTSGAILQESALAAGMKEATQDWEDRLKITQPSLWAREPILALRRLVYSTAGMTSEVSASWLQFGRLCRGAGHYETASIAVLEAQAHAAPGVHLEMAKLLWATKKTHRAVSTLQENLLHAPPEVLGVARDAALGGVHVPTAGKERPSSGSVSIVPSAGAKDCTEHEMDSKTLLLLARWLHHTGQKQKEDVIACFKRVRDLRPRWEKSFFYLAKYYDDLLMDAKRRQEAEAAGQAAQKGRSSALEDDTPWFEYVTETVVNYAKSVHREPRHLHHALPRLLTLWFEFGSTFRGQTLKKNARASFVNQKLHKIMNGCLRDLPKHLWLAALPQLISRVCHQNEDVVKLLKAILTKVVQTYPQQSLWYMASVSKSIVAARKEQANEIILSAKQNVPDSARALFPQFASLTDAMIKLCFHGGESKTKAKTISISSEFGHLKRMMPVNVIVPTQRALTLPLAPDGSAATQRDPFAAEAYPTVAGIRDEVEVLASLQRPKKVLPLFPPMFHKWFLSSFAEPASWFRARLAFAHTAAVWSMVGHILGLGDRHGENILLDSGTGDCVHVDFSCLFDKGLQLEKPEMVPFRLTQNMVDGLGVTGYEGVFIRVCEITLSVLRSHRESLMSVLETFIHDPLVEWTKLHKSSTVEVQNPQAHRAMSNIEARLQGVVVGVGAAPSLPLSVEGQAHRLIQEAVSLENLGKMYIWWMPWF</sequence>
<dbReference type="GO" id="GO:0005694">
    <property type="term" value="C:chromosome"/>
    <property type="evidence" value="ECO:0000318"/>
    <property type="project" value="GO_Central"/>
</dbReference>
<evidence type="ECO:0000256" key="10">
    <source>
        <dbReference type="ARBA" id="ARBA00023204"/>
    </source>
</evidence>
<comment type="similarity">
    <text evidence="2">Belongs to the PI3/PI4-kinase family. ATM subfamily.</text>
</comment>